<keyword evidence="9" id="KW-1185">Reference proteome</keyword>
<dbReference type="InterPro" id="IPR005829">
    <property type="entry name" value="Sugar_transporter_CS"/>
</dbReference>
<dbReference type="OrthoDB" id="4540492at2759"/>
<organism evidence="9">
    <name type="scientific">Drosophila grimshawi</name>
    <name type="common">Hawaiian fruit fly</name>
    <name type="synonym">Idiomyia grimshawi</name>
    <dbReference type="NCBI Taxonomy" id="7222"/>
    <lineage>
        <taxon>Eukaryota</taxon>
        <taxon>Metazoa</taxon>
        <taxon>Ecdysozoa</taxon>
        <taxon>Arthropoda</taxon>
        <taxon>Hexapoda</taxon>
        <taxon>Insecta</taxon>
        <taxon>Pterygota</taxon>
        <taxon>Neoptera</taxon>
        <taxon>Endopterygota</taxon>
        <taxon>Diptera</taxon>
        <taxon>Brachycera</taxon>
        <taxon>Muscomorpha</taxon>
        <taxon>Ephydroidea</taxon>
        <taxon>Drosophilidae</taxon>
        <taxon>Drosophila</taxon>
        <taxon>Hawaiian Drosophila</taxon>
    </lineage>
</organism>
<keyword evidence="3 6" id="KW-1133">Transmembrane helix</keyword>
<dbReference type="eggNOG" id="KOG0569">
    <property type="taxonomic scope" value="Eukaryota"/>
</dbReference>
<evidence type="ECO:0000259" key="7">
    <source>
        <dbReference type="PROSITE" id="PS50850"/>
    </source>
</evidence>
<keyword evidence="5" id="KW-0325">Glycoprotein</keyword>
<reference evidence="8 9" key="1">
    <citation type="journal article" date="2007" name="Nature">
        <title>Evolution of genes and genomes on the Drosophila phylogeny.</title>
        <authorList>
            <consortium name="Drosophila 12 Genomes Consortium"/>
            <person name="Clark A.G."/>
            <person name="Eisen M.B."/>
            <person name="Smith D.R."/>
            <person name="Bergman C.M."/>
            <person name="Oliver B."/>
            <person name="Markow T.A."/>
            <person name="Kaufman T.C."/>
            <person name="Kellis M."/>
            <person name="Gelbart W."/>
            <person name="Iyer V.N."/>
            <person name="Pollard D.A."/>
            <person name="Sackton T.B."/>
            <person name="Larracuente A.M."/>
            <person name="Singh N.D."/>
            <person name="Abad J.P."/>
            <person name="Abt D.N."/>
            <person name="Adryan B."/>
            <person name="Aguade M."/>
            <person name="Akashi H."/>
            <person name="Anderson W.W."/>
            <person name="Aquadro C.F."/>
            <person name="Ardell D.H."/>
            <person name="Arguello R."/>
            <person name="Artieri C.G."/>
            <person name="Barbash D.A."/>
            <person name="Barker D."/>
            <person name="Barsanti P."/>
            <person name="Batterham P."/>
            <person name="Batzoglou S."/>
            <person name="Begun D."/>
            <person name="Bhutkar A."/>
            <person name="Blanco E."/>
            <person name="Bosak S.A."/>
            <person name="Bradley R.K."/>
            <person name="Brand A.D."/>
            <person name="Brent M.R."/>
            <person name="Brooks A.N."/>
            <person name="Brown R.H."/>
            <person name="Butlin R.K."/>
            <person name="Caggese C."/>
            <person name="Calvi B.R."/>
            <person name="Bernardo de Carvalho A."/>
            <person name="Caspi A."/>
            <person name="Castrezana S."/>
            <person name="Celniker S.E."/>
            <person name="Chang J.L."/>
            <person name="Chapple C."/>
            <person name="Chatterji S."/>
            <person name="Chinwalla A."/>
            <person name="Civetta A."/>
            <person name="Clifton S.W."/>
            <person name="Comeron J.M."/>
            <person name="Costello J.C."/>
            <person name="Coyne J.A."/>
            <person name="Daub J."/>
            <person name="David R.G."/>
            <person name="Delcher A.L."/>
            <person name="Delehaunty K."/>
            <person name="Do C.B."/>
            <person name="Ebling H."/>
            <person name="Edwards K."/>
            <person name="Eickbush T."/>
            <person name="Evans J.D."/>
            <person name="Filipski A."/>
            <person name="Findeiss S."/>
            <person name="Freyhult E."/>
            <person name="Fulton L."/>
            <person name="Fulton R."/>
            <person name="Garcia A.C."/>
            <person name="Gardiner A."/>
            <person name="Garfield D.A."/>
            <person name="Garvin B.E."/>
            <person name="Gibson G."/>
            <person name="Gilbert D."/>
            <person name="Gnerre S."/>
            <person name="Godfrey J."/>
            <person name="Good R."/>
            <person name="Gotea V."/>
            <person name="Gravely B."/>
            <person name="Greenberg A.J."/>
            <person name="Griffiths-Jones S."/>
            <person name="Gross S."/>
            <person name="Guigo R."/>
            <person name="Gustafson E.A."/>
            <person name="Haerty W."/>
            <person name="Hahn M.W."/>
            <person name="Halligan D.L."/>
            <person name="Halpern A.L."/>
            <person name="Halter G.M."/>
            <person name="Han M.V."/>
            <person name="Heger A."/>
            <person name="Hillier L."/>
            <person name="Hinrichs A.S."/>
            <person name="Holmes I."/>
            <person name="Hoskins R.A."/>
            <person name="Hubisz M.J."/>
            <person name="Hultmark D."/>
            <person name="Huntley M.A."/>
            <person name="Jaffe D.B."/>
            <person name="Jagadeeshan S."/>
            <person name="Jeck W.R."/>
            <person name="Johnson J."/>
            <person name="Jones C.D."/>
            <person name="Jordan W.C."/>
            <person name="Karpen G.H."/>
            <person name="Kataoka E."/>
            <person name="Keightley P.D."/>
            <person name="Kheradpour P."/>
            <person name="Kirkness E.F."/>
            <person name="Koerich L.B."/>
            <person name="Kristiansen K."/>
            <person name="Kudrna D."/>
            <person name="Kulathinal R.J."/>
            <person name="Kumar S."/>
            <person name="Kwok R."/>
            <person name="Lander E."/>
            <person name="Langley C.H."/>
            <person name="Lapoint R."/>
            <person name="Lazzaro B.P."/>
            <person name="Lee S.J."/>
            <person name="Levesque L."/>
            <person name="Li R."/>
            <person name="Lin C.F."/>
            <person name="Lin M.F."/>
            <person name="Lindblad-Toh K."/>
            <person name="Llopart A."/>
            <person name="Long M."/>
            <person name="Low L."/>
            <person name="Lozovsky E."/>
            <person name="Lu J."/>
            <person name="Luo M."/>
            <person name="Machado C.A."/>
            <person name="Makalowski W."/>
            <person name="Marzo M."/>
            <person name="Matsuda M."/>
            <person name="Matzkin L."/>
            <person name="McAllister B."/>
            <person name="McBride C.S."/>
            <person name="McKernan B."/>
            <person name="McKernan K."/>
            <person name="Mendez-Lago M."/>
            <person name="Minx P."/>
            <person name="Mollenhauer M.U."/>
            <person name="Montooth K."/>
            <person name="Mount S.M."/>
            <person name="Mu X."/>
            <person name="Myers E."/>
            <person name="Negre B."/>
            <person name="Newfeld S."/>
            <person name="Nielsen R."/>
            <person name="Noor M.A."/>
            <person name="O'Grady P."/>
            <person name="Pachter L."/>
            <person name="Papaceit M."/>
            <person name="Parisi M.J."/>
            <person name="Parisi M."/>
            <person name="Parts L."/>
            <person name="Pedersen J.S."/>
            <person name="Pesole G."/>
            <person name="Phillippy A.M."/>
            <person name="Ponting C.P."/>
            <person name="Pop M."/>
            <person name="Porcelli D."/>
            <person name="Powell J.R."/>
            <person name="Prohaska S."/>
            <person name="Pruitt K."/>
            <person name="Puig M."/>
            <person name="Quesneville H."/>
            <person name="Ram K.R."/>
            <person name="Rand D."/>
            <person name="Rasmussen M.D."/>
            <person name="Reed L.K."/>
            <person name="Reenan R."/>
            <person name="Reily A."/>
            <person name="Remington K.A."/>
            <person name="Rieger T.T."/>
            <person name="Ritchie M.G."/>
            <person name="Robin C."/>
            <person name="Rogers Y.H."/>
            <person name="Rohde C."/>
            <person name="Rozas J."/>
            <person name="Rubenfield M.J."/>
            <person name="Ruiz A."/>
            <person name="Russo S."/>
            <person name="Salzberg S.L."/>
            <person name="Sanchez-Gracia A."/>
            <person name="Saranga D.J."/>
            <person name="Sato H."/>
            <person name="Schaeffer S.W."/>
            <person name="Schatz M.C."/>
            <person name="Schlenke T."/>
            <person name="Schwartz R."/>
            <person name="Segarra C."/>
            <person name="Singh R.S."/>
            <person name="Sirot L."/>
            <person name="Sirota M."/>
            <person name="Sisneros N.B."/>
            <person name="Smith C.D."/>
            <person name="Smith T.F."/>
            <person name="Spieth J."/>
            <person name="Stage D.E."/>
            <person name="Stark A."/>
            <person name="Stephan W."/>
            <person name="Strausberg R.L."/>
            <person name="Strempel S."/>
            <person name="Sturgill D."/>
            <person name="Sutton G."/>
            <person name="Sutton G.G."/>
            <person name="Tao W."/>
            <person name="Teichmann S."/>
            <person name="Tobari Y.N."/>
            <person name="Tomimura Y."/>
            <person name="Tsolas J.M."/>
            <person name="Valente V.L."/>
            <person name="Venter E."/>
            <person name="Venter J.C."/>
            <person name="Vicario S."/>
            <person name="Vieira F.G."/>
            <person name="Vilella A.J."/>
            <person name="Villasante A."/>
            <person name="Walenz B."/>
            <person name="Wang J."/>
            <person name="Wasserman M."/>
            <person name="Watts T."/>
            <person name="Wilson D."/>
            <person name="Wilson R.K."/>
            <person name="Wing R.A."/>
            <person name="Wolfner M.F."/>
            <person name="Wong A."/>
            <person name="Wong G.K."/>
            <person name="Wu C.I."/>
            <person name="Wu G."/>
            <person name="Yamamoto D."/>
            <person name="Yang H.P."/>
            <person name="Yang S.P."/>
            <person name="Yorke J.A."/>
            <person name="Yoshida K."/>
            <person name="Zdobnov E."/>
            <person name="Zhang P."/>
            <person name="Zhang Y."/>
            <person name="Zimin A.V."/>
            <person name="Baldwin J."/>
            <person name="Abdouelleil A."/>
            <person name="Abdulkadir J."/>
            <person name="Abebe A."/>
            <person name="Abera B."/>
            <person name="Abreu J."/>
            <person name="Acer S.C."/>
            <person name="Aftuck L."/>
            <person name="Alexander A."/>
            <person name="An P."/>
            <person name="Anderson E."/>
            <person name="Anderson S."/>
            <person name="Arachi H."/>
            <person name="Azer M."/>
            <person name="Bachantsang P."/>
            <person name="Barry A."/>
            <person name="Bayul T."/>
            <person name="Berlin A."/>
            <person name="Bessette D."/>
            <person name="Bloom T."/>
            <person name="Blye J."/>
            <person name="Boguslavskiy L."/>
            <person name="Bonnet C."/>
            <person name="Boukhgalter B."/>
            <person name="Bourzgui I."/>
            <person name="Brown A."/>
            <person name="Cahill P."/>
            <person name="Channer S."/>
            <person name="Cheshatsang Y."/>
            <person name="Chuda L."/>
            <person name="Citroen M."/>
            <person name="Collymore A."/>
            <person name="Cooke P."/>
            <person name="Costello M."/>
            <person name="D'Aco K."/>
            <person name="Daza R."/>
            <person name="De Haan G."/>
            <person name="DeGray S."/>
            <person name="DeMaso C."/>
            <person name="Dhargay N."/>
            <person name="Dooley K."/>
            <person name="Dooley E."/>
            <person name="Doricent M."/>
            <person name="Dorje P."/>
            <person name="Dorjee K."/>
            <person name="Dupes A."/>
            <person name="Elong R."/>
            <person name="Falk J."/>
            <person name="Farina A."/>
            <person name="Faro S."/>
            <person name="Ferguson D."/>
            <person name="Fisher S."/>
            <person name="Foley C.D."/>
            <person name="Franke A."/>
            <person name="Friedrich D."/>
            <person name="Gadbois L."/>
            <person name="Gearin G."/>
            <person name="Gearin C.R."/>
            <person name="Giannoukos G."/>
            <person name="Goode T."/>
            <person name="Graham J."/>
            <person name="Grandbois E."/>
            <person name="Grewal S."/>
            <person name="Gyaltsen K."/>
            <person name="Hafez N."/>
            <person name="Hagos B."/>
            <person name="Hall J."/>
            <person name="Henson C."/>
            <person name="Hollinger A."/>
            <person name="Honan T."/>
            <person name="Huard M.D."/>
            <person name="Hughes L."/>
            <person name="Hurhula B."/>
            <person name="Husby M.E."/>
            <person name="Kamat A."/>
            <person name="Kanga B."/>
            <person name="Kashin S."/>
            <person name="Khazanovich D."/>
            <person name="Kisner P."/>
            <person name="Lance K."/>
            <person name="Lara M."/>
            <person name="Lee W."/>
            <person name="Lennon N."/>
            <person name="Letendre F."/>
            <person name="LeVine R."/>
            <person name="Lipovsky A."/>
            <person name="Liu X."/>
            <person name="Liu J."/>
            <person name="Liu S."/>
            <person name="Lokyitsang T."/>
            <person name="Lokyitsang Y."/>
            <person name="Lubonja R."/>
            <person name="Lui A."/>
            <person name="MacDonald P."/>
            <person name="Magnisalis V."/>
            <person name="Maru K."/>
            <person name="Matthews C."/>
            <person name="McCusker W."/>
            <person name="McDonough S."/>
            <person name="Mehta T."/>
            <person name="Meldrim J."/>
            <person name="Meneus L."/>
            <person name="Mihai O."/>
            <person name="Mihalev A."/>
            <person name="Mihova T."/>
            <person name="Mittelman R."/>
            <person name="Mlenga V."/>
            <person name="Montmayeur A."/>
            <person name="Mulrain L."/>
            <person name="Navidi A."/>
            <person name="Naylor J."/>
            <person name="Negash T."/>
            <person name="Nguyen T."/>
            <person name="Nguyen N."/>
            <person name="Nicol R."/>
            <person name="Norbu C."/>
            <person name="Norbu N."/>
            <person name="Novod N."/>
            <person name="O'Neill B."/>
            <person name="Osman S."/>
            <person name="Markiewicz E."/>
            <person name="Oyono O.L."/>
            <person name="Patti C."/>
            <person name="Phunkhang P."/>
            <person name="Pierre F."/>
            <person name="Priest M."/>
            <person name="Raghuraman S."/>
            <person name="Rege F."/>
            <person name="Reyes R."/>
            <person name="Rise C."/>
            <person name="Rogov P."/>
            <person name="Ross K."/>
            <person name="Ryan E."/>
            <person name="Settipalli S."/>
            <person name="Shea T."/>
            <person name="Sherpa N."/>
            <person name="Shi L."/>
            <person name="Shih D."/>
            <person name="Sparrow T."/>
            <person name="Spaulding J."/>
            <person name="Stalker J."/>
            <person name="Stange-Thomann N."/>
            <person name="Stavropoulos S."/>
            <person name="Stone C."/>
            <person name="Strader C."/>
            <person name="Tesfaye S."/>
            <person name="Thomson T."/>
            <person name="Thoulutsang Y."/>
            <person name="Thoulutsang D."/>
            <person name="Topham K."/>
            <person name="Topping I."/>
            <person name="Tsamla T."/>
            <person name="Vassiliev H."/>
            <person name="Vo A."/>
            <person name="Wangchuk T."/>
            <person name="Wangdi T."/>
            <person name="Weiand M."/>
            <person name="Wilkinson J."/>
            <person name="Wilson A."/>
            <person name="Yadav S."/>
            <person name="Young G."/>
            <person name="Yu Q."/>
            <person name="Zembek L."/>
            <person name="Zhong D."/>
            <person name="Zimmer A."/>
            <person name="Zwirko Z."/>
            <person name="Jaffe D.B."/>
            <person name="Alvarez P."/>
            <person name="Brockman W."/>
            <person name="Butler J."/>
            <person name="Chin C."/>
            <person name="Gnerre S."/>
            <person name="Grabherr M."/>
            <person name="Kleber M."/>
            <person name="Mauceli E."/>
            <person name="MacCallum I."/>
        </authorList>
    </citation>
    <scope>NUCLEOTIDE SEQUENCE [LARGE SCALE GENOMIC DNA]</scope>
    <source>
        <strain evidence="9">Tucson 15287-2541.00</strain>
    </source>
</reference>
<keyword evidence="4 6" id="KW-0472">Membrane</keyword>
<evidence type="ECO:0000256" key="1">
    <source>
        <dbReference type="ARBA" id="ARBA00004141"/>
    </source>
</evidence>
<dbReference type="PRINTS" id="PR00171">
    <property type="entry name" value="SUGRTRNSPORT"/>
</dbReference>
<dbReference type="InterPro" id="IPR005828">
    <property type="entry name" value="MFS_sugar_transport-like"/>
</dbReference>
<dbReference type="InterPro" id="IPR003663">
    <property type="entry name" value="Sugar/inositol_transpt"/>
</dbReference>
<dbReference type="GO" id="GO:0015149">
    <property type="term" value="F:hexose transmembrane transporter activity"/>
    <property type="evidence" value="ECO:0007669"/>
    <property type="project" value="TreeGrafter"/>
</dbReference>
<dbReference type="SUPFAM" id="SSF103473">
    <property type="entry name" value="MFS general substrate transporter"/>
    <property type="match status" value="1"/>
</dbReference>
<dbReference type="InterPro" id="IPR036259">
    <property type="entry name" value="MFS_trans_sf"/>
</dbReference>
<dbReference type="PROSITE" id="PS00217">
    <property type="entry name" value="SUGAR_TRANSPORT_2"/>
    <property type="match status" value="1"/>
</dbReference>
<feature type="domain" description="Major facilitator superfamily (MFS) profile" evidence="7">
    <location>
        <begin position="1"/>
        <end position="296"/>
    </location>
</feature>
<dbReference type="Pfam" id="PF00083">
    <property type="entry name" value="Sugar_tr"/>
    <property type="match status" value="1"/>
</dbReference>
<sequence length="296" mass="32552">MKYSLPLESLVFRKSQQLHQLGAISFYICRPLASVELLLLGRLLVGLAGGLVTACMNLYHSELAALQQRSKLSPFCPLGLVLGVVVAQICSLQSVLGSEQHWHIALAFFGIFVARKEAAARQLQLLRGYAADSEALRAELEDIENEANVQSTPSTFIQVLRNPKLRMPLIIVCAYLGGQQLSGINAIFYYSVSIFRRTGLTAQAAEWTNLSAGCTNLATALLGPILMEHFNRRPLMLFSTLFSCIFLFLFAILLQLILPFFISADLFEVAPRSAAMSVGSVVYWLCNLTIGMAFPS</sequence>
<evidence type="ECO:0000256" key="2">
    <source>
        <dbReference type="ARBA" id="ARBA00022692"/>
    </source>
</evidence>
<name>B4K2S7_DROGR</name>
<dbReference type="PhylomeDB" id="B4K2S7"/>
<dbReference type="InterPro" id="IPR020846">
    <property type="entry name" value="MFS_dom"/>
</dbReference>
<feature type="transmembrane region" description="Helical" evidence="6">
    <location>
        <begin position="239"/>
        <end position="262"/>
    </location>
</feature>
<dbReference type="OMA" id="ENEANVQ"/>
<comment type="subcellular location">
    <subcellularLocation>
        <location evidence="1">Membrane</location>
        <topology evidence="1">Multi-pass membrane protein</topology>
    </subcellularLocation>
</comment>
<evidence type="ECO:0000256" key="5">
    <source>
        <dbReference type="ARBA" id="ARBA00023180"/>
    </source>
</evidence>
<dbReference type="HOGENOM" id="CLU_940953_0_0_1"/>
<feature type="transmembrane region" description="Helical" evidence="6">
    <location>
        <begin position="274"/>
        <end position="294"/>
    </location>
</feature>
<dbReference type="PANTHER" id="PTHR23503">
    <property type="entry name" value="SOLUTE CARRIER FAMILY 2"/>
    <property type="match status" value="1"/>
</dbReference>
<proteinExistence type="predicted"/>
<feature type="transmembrane region" description="Helical" evidence="6">
    <location>
        <begin position="169"/>
        <end position="190"/>
    </location>
</feature>
<accession>B4K2S7</accession>
<evidence type="ECO:0000313" key="9">
    <source>
        <dbReference type="Proteomes" id="UP000001070"/>
    </source>
</evidence>
<dbReference type="EMBL" id="CH919865">
    <property type="protein sequence ID" value="EDW04883.1"/>
    <property type="molecule type" value="Genomic_DNA"/>
</dbReference>
<dbReference type="GO" id="GO:0016020">
    <property type="term" value="C:membrane"/>
    <property type="evidence" value="ECO:0007669"/>
    <property type="project" value="UniProtKB-SubCell"/>
</dbReference>
<evidence type="ECO:0000256" key="6">
    <source>
        <dbReference type="SAM" id="Phobius"/>
    </source>
</evidence>
<evidence type="ECO:0000256" key="3">
    <source>
        <dbReference type="ARBA" id="ARBA00022989"/>
    </source>
</evidence>
<keyword evidence="2 6" id="KW-0812">Transmembrane</keyword>
<dbReference type="Proteomes" id="UP000001070">
    <property type="component" value="Unassembled WGS sequence"/>
</dbReference>
<evidence type="ECO:0000256" key="4">
    <source>
        <dbReference type="ARBA" id="ARBA00023136"/>
    </source>
</evidence>
<dbReference type="PANTHER" id="PTHR23503:SF127">
    <property type="entry name" value="FI08437P-RELATED"/>
    <property type="match status" value="1"/>
</dbReference>
<dbReference type="InterPro" id="IPR045263">
    <property type="entry name" value="GLUT"/>
</dbReference>
<dbReference type="AlphaFoldDB" id="B4K2S7"/>
<dbReference type="PROSITE" id="PS50850">
    <property type="entry name" value="MFS"/>
    <property type="match status" value="1"/>
</dbReference>
<gene>
    <name evidence="8" type="primary">Dgri\GH24963</name>
    <name evidence="8" type="ORF">Dgri_GH24963</name>
</gene>
<protein>
    <submittedName>
        <fullName evidence="8">GH24963</fullName>
    </submittedName>
</protein>
<evidence type="ECO:0000313" key="8">
    <source>
        <dbReference type="EMBL" id="EDW04883.1"/>
    </source>
</evidence>
<dbReference type="STRING" id="7222.B4K2S7"/>
<dbReference type="InParanoid" id="B4K2S7"/>
<dbReference type="Gene3D" id="1.20.1250.20">
    <property type="entry name" value="MFS general substrate transporter like domains"/>
    <property type="match status" value="1"/>
</dbReference>